<protein>
    <submittedName>
        <fullName evidence="1">Uncharacterized protein</fullName>
    </submittedName>
</protein>
<proteinExistence type="predicted"/>
<dbReference type="EMBL" id="OCNH01000007">
    <property type="protein sequence ID" value="SOD97779.1"/>
    <property type="molecule type" value="Genomic_DNA"/>
</dbReference>
<evidence type="ECO:0000313" key="2">
    <source>
        <dbReference type="Proteomes" id="UP000219452"/>
    </source>
</evidence>
<reference evidence="2" key="1">
    <citation type="submission" date="2017-09" db="EMBL/GenBank/DDBJ databases">
        <authorList>
            <person name="Varghese N."/>
            <person name="Submissions S."/>
        </authorList>
    </citation>
    <scope>NUCLEOTIDE SEQUENCE [LARGE SCALE GENOMIC DNA]</scope>
    <source>
        <strain evidence="2">DSM 29961</strain>
    </source>
</reference>
<accession>A0A286GRU4</accession>
<keyword evidence="2" id="KW-1185">Reference proteome</keyword>
<evidence type="ECO:0000313" key="1">
    <source>
        <dbReference type="EMBL" id="SOD97779.1"/>
    </source>
</evidence>
<dbReference type="RefSeq" id="WP_097130956.1">
    <property type="nucleotide sequence ID" value="NZ_OCNH01000007.1"/>
</dbReference>
<dbReference type="AlphaFoldDB" id="A0A286GRU4"/>
<dbReference type="PROSITE" id="PS51257">
    <property type="entry name" value="PROKAR_LIPOPROTEIN"/>
    <property type="match status" value="1"/>
</dbReference>
<gene>
    <name evidence="1" type="ORF">SAMN06269250_5918</name>
</gene>
<organism evidence="1 2">
    <name type="scientific">Spirosoma fluviale</name>
    <dbReference type="NCBI Taxonomy" id="1597977"/>
    <lineage>
        <taxon>Bacteria</taxon>
        <taxon>Pseudomonadati</taxon>
        <taxon>Bacteroidota</taxon>
        <taxon>Cytophagia</taxon>
        <taxon>Cytophagales</taxon>
        <taxon>Cytophagaceae</taxon>
        <taxon>Spirosoma</taxon>
    </lineage>
</organism>
<dbReference type="Proteomes" id="UP000219452">
    <property type="component" value="Unassembled WGS sequence"/>
</dbReference>
<dbReference type="OrthoDB" id="644156at2"/>
<name>A0A286GRU4_9BACT</name>
<sequence length="300" mass="34412">MILKVLLPLILIGLLASGCRSKQATKSKIRQFRTLDYVDVGQRLPHVRTPYVIELANQAKHLVFVGCNHTRDSTDRQVRILQKLFAQLKPQIAFNEGGQVKPSLHYPSLMKAAFEAGETGCMKYLSDQTNIPLLNGDTPDSLEFAVALKYYPRQELYLYYVMERIVVPYLTVANQEQPFEPYFNDVVRSFVSHHFPLSAGEQSLAYFKALYQQYMNRPFVLALTHDIEKFDYINGGDCHFCEVGRRSKMIRDSLLLIKLDQALDEHDRVMVSFGCGHALAVEPALHQLLAKKRKRLLLRH</sequence>